<name>A0ABC8JR26_ERUVS</name>
<dbReference type="InterPro" id="IPR006462">
    <property type="entry name" value="MS5"/>
</dbReference>
<organism evidence="2 3">
    <name type="scientific">Eruca vesicaria subsp. sativa</name>
    <name type="common">Garden rocket</name>
    <name type="synonym">Eruca sativa</name>
    <dbReference type="NCBI Taxonomy" id="29727"/>
    <lineage>
        <taxon>Eukaryota</taxon>
        <taxon>Viridiplantae</taxon>
        <taxon>Streptophyta</taxon>
        <taxon>Embryophyta</taxon>
        <taxon>Tracheophyta</taxon>
        <taxon>Spermatophyta</taxon>
        <taxon>Magnoliopsida</taxon>
        <taxon>eudicotyledons</taxon>
        <taxon>Gunneridae</taxon>
        <taxon>Pentapetalae</taxon>
        <taxon>rosids</taxon>
        <taxon>malvids</taxon>
        <taxon>Brassicales</taxon>
        <taxon>Brassicaceae</taxon>
        <taxon>Brassiceae</taxon>
        <taxon>Eruca</taxon>
    </lineage>
</organism>
<feature type="region of interest" description="Disordered" evidence="1">
    <location>
        <begin position="1"/>
        <end position="30"/>
    </location>
</feature>
<dbReference type="Pfam" id="PF04776">
    <property type="entry name" value="protein_MS5"/>
    <property type="match status" value="1"/>
</dbReference>
<evidence type="ECO:0000313" key="3">
    <source>
        <dbReference type="Proteomes" id="UP001642260"/>
    </source>
</evidence>
<keyword evidence="3" id="KW-1185">Reference proteome</keyword>
<dbReference type="Proteomes" id="UP001642260">
    <property type="component" value="Unassembled WGS sequence"/>
</dbReference>
<feature type="compositionally biased region" description="Basic residues" evidence="1">
    <location>
        <begin position="1"/>
        <end position="29"/>
    </location>
</feature>
<proteinExistence type="predicted"/>
<dbReference type="PANTHER" id="PTHR31260">
    <property type="entry name" value="CYSTATIN/MONELLIN SUPERFAMILY PROTEIN"/>
    <property type="match status" value="1"/>
</dbReference>
<accession>A0ABC8JR26</accession>
<sequence length="314" mass="36368">MGRGRKVKVGRRQRVKIGRRQKRRSRRIRPKEIQERITEKEFQERHNLLLVKYLETLRQSEGFDVCSGPHWANPLKVFHCADGCCDLALLYARMGLHRYNLLQGTKFQLSRVKKYNRTRMCAIQSYYMTLEAEDDCGSLQTFQTKIRERVYRRFNLECTVARLLGEKTIAVGEGDLDDPKLPELTRENPFVEDGTNRFRLLKDSELEDNDWIRLYLDLAVATTNRSLAVIKESLTNLKILKVATESSQGLGDYDAVFYIEYEDSCEPRVGKDVHRVAIVRRFLDKQSQVLCLRGHNQSINKIASMEAGSSSALD</sequence>
<evidence type="ECO:0000256" key="1">
    <source>
        <dbReference type="SAM" id="MobiDB-lite"/>
    </source>
</evidence>
<dbReference type="PANTHER" id="PTHR31260:SF39">
    <property type="entry name" value="BNAA09G28770D PROTEIN"/>
    <property type="match status" value="1"/>
</dbReference>
<gene>
    <name evidence="2" type="ORF">ERUC_LOCUS14475</name>
</gene>
<protein>
    <submittedName>
        <fullName evidence="2">Uncharacterized protein</fullName>
    </submittedName>
</protein>
<dbReference type="EMBL" id="CAKOAT010135154">
    <property type="protein sequence ID" value="CAH8337458.1"/>
    <property type="molecule type" value="Genomic_DNA"/>
</dbReference>
<dbReference type="NCBIfam" id="TIGR01572">
    <property type="entry name" value="A_thl_para_3677"/>
    <property type="match status" value="1"/>
</dbReference>
<comment type="caution">
    <text evidence="2">The sequence shown here is derived from an EMBL/GenBank/DDBJ whole genome shotgun (WGS) entry which is preliminary data.</text>
</comment>
<dbReference type="AlphaFoldDB" id="A0ABC8JR26"/>
<evidence type="ECO:0000313" key="2">
    <source>
        <dbReference type="EMBL" id="CAH8337458.1"/>
    </source>
</evidence>
<reference evidence="2 3" key="1">
    <citation type="submission" date="2022-03" db="EMBL/GenBank/DDBJ databases">
        <authorList>
            <person name="Macdonald S."/>
            <person name="Ahmed S."/>
            <person name="Newling K."/>
        </authorList>
    </citation>
    <scope>NUCLEOTIDE SEQUENCE [LARGE SCALE GENOMIC DNA]</scope>
</reference>